<dbReference type="GO" id="GO:0008797">
    <property type="term" value="F:aspartate ammonia-lyase activity"/>
    <property type="evidence" value="ECO:0007669"/>
    <property type="project" value="TreeGrafter"/>
</dbReference>
<keyword evidence="1 3" id="KW-0456">Lyase</keyword>
<accession>A0A9X1WS18</accession>
<evidence type="ECO:0000256" key="1">
    <source>
        <dbReference type="ARBA" id="ARBA00023239"/>
    </source>
</evidence>
<dbReference type="GO" id="GO:0006531">
    <property type="term" value="P:aspartate metabolic process"/>
    <property type="evidence" value="ECO:0007669"/>
    <property type="project" value="TreeGrafter"/>
</dbReference>
<dbReference type="RefSeq" id="WP_244728642.1">
    <property type="nucleotide sequence ID" value="NZ_JALIRP010000010.1"/>
</dbReference>
<dbReference type="Gene3D" id="1.10.275.10">
    <property type="entry name" value="Fumarase/aspartase (N-terminal domain)"/>
    <property type="match status" value="1"/>
</dbReference>
<dbReference type="Pfam" id="PF00206">
    <property type="entry name" value="Lyase_1"/>
    <property type="match status" value="1"/>
</dbReference>
<proteinExistence type="predicted"/>
<dbReference type="PANTHER" id="PTHR42696:SF2">
    <property type="entry name" value="ASPARTATE AMMONIA-LYASE"/>
    <property type="match status" value="1"/>
</dbReference>
<dbReference type="InterPro" id="IPR008948">
    <property type="entry name" value="L-Aspartase-like"/>
</dbReference>
<comment type="caution">
    <text evidence="3">The sequence shown here is derived from an EMBL/GenBank/DDBJ whole genome shotgun (WGS) entry which is preliminary data.</text>
</comment>
<dbReference type="SUPFAM" id="SSF48557">
    <property type="entry name" value="L-aspartase-like"/>
    <property type="match status" value="1"/>
</dbReference>
<organism evidence="3 4">
    <name type="scientific">Paenibacillus mangrovi</name>
    <dbReference type="NCBI Taxonomy" id="2931978"/>
    <lineage>
        <taxon>Bacteria</taxon>
        <taxon>Bacillati</taxon>
        <taxon>Bacillota</taxon>
        <taxon>Bacilli</taxon>
        <taxon>Bacillales</taxon>
        <taxon>Paenibacillaceae</taxon>
        <taxon>Paenibacillus</taxon>
    </lineage>
</organism>
<keyword evidence="4" id="KW-1185">Reference proteome</keyword>
<reference evidence="3" key="1">
    <citation type="submission" date="2022-04" db="EMBL/GenBank/DDBJ databases">
        <title>Paenibacillus mangrovi sp. nov., a novel endophytic bacterium isolated from bark of Kandelia candel.</title>
        <authorList>
            <person name="Tuo L."/>
        </authorList>
    </citation>
    <scope>NUCLEOTIDE SEQUENCE</scope>
    <source>
        <strain evidence="3">KQZ6P-2</strain>
    </source>
</reference>
<dbReference type="GO" id="GO:0005829">
    <property type="term" value="C:cytosol"/>
    <property type="evidence" value="ECO:0007669"/>
    <property type="project" value="TreeGrafter"/>
</dbReference>
<dbReference type="EMBL" id="JALIRP010000010">
    <property type="protein sequence ID" value="MCJ8014232.1"/>
    <property type="molecule type" value="Genomic_DNA"/>
</dbReference>
<dbReference type="AlphaFoldDB" id="A0A9X1WS18"/>
<evidence type="ECO:0000313" key="3">
    <source>
        <dbReference type="EMBL" id="MCJ8014232.1"/>
    </source>
</evidence>
<sequence length="386" mass="42541">MTRTEQDRLGTREVPSHAYYGIQTLRAAEKFPMEGTHVHEEIIMAMAGIKKASAQAHLDLGRLPYPIGRCIVKAAEEIIHGEHLEDFILDYIQAGTHDSLNTNMNEVIANRALELMMEDKGNYALINPDHHVNLAQTASGLMSVSYRIAAHHLSHVLIQSTDQLLTTLLTKEKTIDERYTSESTSLTPGTPVWLGRQFGNSARNLLQDMKRLVLASSQLHTVSLDLPLSGSESNGNVEFVERASVHLKNIIKLNIRINKDDGDFSGSNEAFLDLSSAMMQCAMDISKLCGDIRLAAAVISPGGNEGIDLNIGMLSEAGEVLAQIAFQAVGLNHSIRFAADFGMPDRNAMPPILANNLMESMKLLIKGMESFTLTMTEDNEQRIVYR</sequence>
<dbReference type="InterPro" id="IPR022761">
    <property type="entry name" value="Fumarate_lyase_N"/>
</dbReference>
<protein>
    <submittedName>
        <fullName evidence="3">Lyase family protein</fullName>
    </submittedName>
</protein>
<gene>
    <name evidence="3" type="ORF">MUG84_21195</name>
</gene>
<dbReference type="Proteomes" id="UP001139347">
    <property type="component" value="Unassembled WGS sequence"/>
</dbReference>
<feature type="domain" description="Fumarate lyase N-terminal" evidence="2">
    <location>
        <begin position="10"/>
        <end position="295"/>
    </location>
</feature>
<dbReference type="InterPro" id="IPR051546">
    <property type="entry name" value="Aspartate_Ammonia-Lyase"/>
</dbReference>
<dbReference type="PANTHER" id="PTHR42696">
    <property type="entry name" value="ASPARTATE AMMONIA-LYASE"/>
    <property type="match status" value="1"/>
</dbReference>
<dbReference type="Gene3D" id="1.20.200.10">
    <property type="entry name" value="Fumarase/aspartase (Central domain)"/>
    <property type="match status" value="1"/>
</dbReference>
<dbReference type="InterPro" id="IPR024083">
    <property type="entry name" value="Fumarase/histidase_N"/>
</dbReference>
<evidence type="ECO:0000259" key="2">
    <source>
        <dbReference type="Pfam" id="PF00206"/>
    </source>
</evidence>
<evidence type="ECO:0000313" key="4">
    <source>
        <dbReference type="Proteomes" id="UP001139347"/>
    </source>
</evidence>
<name>A0A9X1WS18_9BACL</name>